<dbReference type="Proteomes" id="UP001211907">
    <property type="component" value="Unassembled WGS sequence"/>
</dbReference>
<evidence type="ECO:0000313" key="4">
    <source>
        <dbReference type="EMBL" id="KAJ3122577.1"/>
    </source>
</evidence>
<feature type="domain" description="MATH" evidence="3">
    <location>
        <begin position="128"/>
        <end position="272"/>
    </location>
</feature>
<keyword evidence="1" id="KW-0175">Coiled coil</keyword>
<organism evidence="4 5">
    <name type="scientific">Physocladia obscura</name>
    <dbReference type="NCBI Taxonomy" id="109957"/>
    <lineage>
        <taxon>Eukaryota</taxon>
        <taxon>Fungi</taxon>
        <taxon>Fungi incertae sedis</taxon>
        <taxon>Chytridiomycota</taxon>
        <taxon>Chytridiomycota incertae sedis</taxon>
        <taxon>Chytridiomycetes</taxon>
        <taxon>Chytridiales</taxon>
        <taxon>Chytriomycetaceae</taxon>
        <taxon>Physocladia</taxon>
    </lineage>
</organism>
<comment type="caution">
    <text evidence="4">The sequence shown here is derived from an EMBL/GenBank/DDBJ whole genome shotgun (WGS) entry which is preliminary data.</text>
</comment>
<gene>
    <name evidence="4" type="ORF">HK100_011912</name>
</gene>
<evidence type="ECO:0000256" key="2">
    <source>
        <dbReference type="SAM" id="MobiDB-lite"/>
    </source>
</evidence>
<dbReference type="SUPFAM" id="SSF49599">
    <property type="entry name" value="TRAF domain-like"/>
    <property type="match status" value="1"/>
</dbReference>
<proteinExistence type="predicted"/>
<feature type="coiled-coil region" evidence="1">
    <location>
        <begin position="295"/>
        <end position="385"/>
    </location>
</feature>
<dbReference type="Gene3D" id="2.60.210.10">
    <property type="entry name" value="Apoptosis, Tumor Necrosis Factor Receptor Associated Protein 2, Chain A"/>
    <property type="match status" value="1"/>
</dbReference>
<dbReference type="InterPro" id="IPR008974">
    <property type="entry name" value="TRAF-like"/>
</dbReference>
<reference evidence="4" key="1">
    <citation type="submission" date="2020-05" db="EMBL/GenBank/DDBJ databases">
        <title>Phylogenomic resolution of chytrid fungi.</title>
        <authorList>
            <person name="Stajich J.E."/>
            <person name="Amses K."/>
            <person name="Simmons R."/>
            <person name="Seto K."/>
            <person name="Myers J."/>
            <person name="Bonds A."/>
            <person name="Quandt C.A."/>
            <person name="Barry K."/>
            <person name="Liu P."/>
            <person name="Grigoriev I."/>
            <person name="Longcore J.E."/>
            <person name="James T.Y."/>
        </authorList>
    </citation>
    <scope>NUCLEOTIDE SEQUENCE</scope>
    <source>
        <strain evidence="4">JEL0513</strain>
    </source>
</reference>
<sequence length="1408" mass="154050">MSLFLRPIKSYHEYVSGDAWLRDTSRFTMRVHKPVEHYYGSDPPETFSYTVNPSPALGLLGQASLEDVLIQDTSVDEEFVGFDKDIPGWGFTEFMHLDEYLSVALDPATDSMVVSACVESSPSFDWLSQTFTWSIPGFEELFNTKNNSTTDSIVSPAFGPVGSQWTVHLTPDHENSTIGGYLQPLLNELEQLSNDRGGRWTRSITSFTLKVQSPQNDYGYSHNSNSVNSKTLTGGFIFTAQSISTGWPSLLKTSQIGGCVDSQGVFTLDIEVTWIKADDDLKTIGPAKSSVSASKEEAEKRFAQVESKLKANVEDLKQERDELVSQVVKLEDEAQVVRVQQEKSVLAVEELKQNLAEARESEIKVAGLEQTLKNVKAKVAALRASMEPGVQFVSDNDGHEVDEATAVGFKIFSSAEQENQFFVMKARTLILEAELASAQESIRAYKVKTNDYKLLGEAAGRSPSPNFGRRGGEDGEEVEGVEGADVLPQKEIPISVSRAVARAREEIEAQQETLNSCNSRLINPDKPATHLLEKANNRVDIAFAYAEVALAAARLIDSCCYHNPEALPINNPNSEVSLIVYELEHLLNDCEMSLAWLKPVGYPQTNGNAGIYTVSYNNDGYGNVYGQEQLQIQDQSVYGQEQLQIQTQSPEQFQQHYLQQQQQQQYNENGLASQIRELELSLERERTRAEMALAELESHRKLEELKARSQSVGDANSPVMTGSVIRGTGSFRGSSSHYQPLPRGRGDVIPGTWTPIDNSISAISAAELTKLLEQVQSNSRAFPSTLIIAIITFFLSTFVAYATVHIHCPHNPDTFICKTAVPVYSTLATAWHTSAEKFVTDIVPLTNDAITGVRQGTKQVFDQVDKKIKKERERAEREKNERMVAEAAARIEEMERIKIAVLQERELEIEKRAEEIKLEMLKAKERDEKARKELDEWILAEKKKIWEQQELELGVANEAAVLAAEAAEAEAEIEANAAAATLTAANLQAYSVSQIEAAAVEIQDKADDLQDEKIVNLAENASNTVTDGGNENVESVEVFTSLYQSSDRTATTLASISRSVAPPYAPPIPPTAKFIPTTTTSTMKTTIVSSTASAASLISQTATEELSFTVSSASFQGADSTTLSPSLATTSFSSTASLSLATTSISSASTFSATVTTNAITVTAPIIPTIVTTTAESAIISSSAVNEVSDEMTSTTTIDSINISGTLFAKKATTAAAAAFTHTAEMTEVIITAAISQVDNSTLTQVATSIARDYEDQLSTNGFIVTSTQVKVSEAAATTVADFVNDYVSIPAANSLNEYTEFDELTLDVESNGTVNLIVDVQSHEDMIDVDIWNEVAFEEIGENVDQERNEELEKNVIETDDYAIEVEDFTNDDENVSDGNDNTDVTARVVDDEKALVSEEEDGTFQQ</sequence>
<feature type="region of interest" description="Disordered" evidence="2">
    <location>
        <begin position="1369"/>
        <end position="1389"/>
    </location>
</feature>
<accession>A0AAD5XCV8</accession>
<evidence type="ECO:0000259" key="3">
    <source>
        <dbReference type="PROSITE" id="PS50144"/>
    </source>
</evidence>
<dbReference type="InterPro" id="IPR002083">
    <property type="entry name" value="MATH/TRAF_dom"/>
</dbReference>
<dbReference type="PROSITE" id="PS50144">
    <property type="entry name" value="MATH"/>
    <property type="match status" value="1"/>
</dbReference>
<name>A0AAD5XCV8_9FUNG</name>
<evidence type="ECO:0000313" key="5">
    <source>
        <dbReference type="Proteomes" id="UP001211907"/>
    </source>
</evidence>
<dbReference type="PANTHER" id="PTHR23159">
    <property type="entry name" value="CENTROSOMAL PROTEIN 2"/>
    <property type="match status" value="1"/>
</dbReference>
<feature type="coiled-coil region" evidence="1">
    <location>
        <begin position="675"/>
        <end position="702"/>
    </location>
</feature>
<keyword evidence="5" id="KW-1185">Reference proteome</keyword>
<feature type="coiled-coil region" evidence="1">
    <location>
        <begin position="861"/>
        <end position="933"/>
    </location>
</feature>
<protein>
    <recommendedName>
        <fullName evidence="3">MATH domain-containing protein</fullName>
    </recommendedName>
</protein>
<dbReference type="EMBL" id="JADGJH010000797">
    <property type="protein sequence ID" value="KAJ3122577.1"/>
    <property type="molecule type" value="Genomic_DNA"/>
</dbReference>
<evidence type="ECO:0000256" key="1">
    <source>
        <dbReference type="SAM" id="Coils"/>
    </source>
</evidence>
<dbReference type="PANTHER" id="PTHR23159:SF31">
    <property type="entry name" value="CENTROSOME-ASSOCIATED PROTEIN CEP250 ISOFORM X1"/>
    <property type="match status" value="1"/>
</dbReference>